<dbReference type="RefSeq" id="WP_203668007.1">
    <property type="nucleotide sequence ID" value="NZ_BONO01000008.1"/>
</dbReference>
<evidence type="ECO:0000313" key="1">
    <source>
        <dbReference type="EMBL" id="GIG35977.1"/>
    </source>
</evidence>
<dbReference type="AlphaFoldDB" id="A0A919PCA0"/>
<keyword evidence="2" id="KW-1185">Reference proteome</keyword>
<name>A0A919PCA0_9CELL</name>
<evidence type="ECO:0000313" key="2">
    <source>
        <dbReference type="Proteomes" id="UP000642125"/>
    </source>
</evidence>
<sequence>MWGSPGYKQGYAWGVQDASKSVCVQGRGFTVSGTRTWYSIGCGKSNAGTSVTWGNVLSNPSIRAMATSGASNSVGWWI</sequence>
<comment type="caution">
    <text evidence="1">The sequence shown here is derived from an EMBL/GenBank/DDBJ whole genome shotgun (WGS) entry which is preliminary data.</text>
</comment>
<proteinExistence type="predicted"/>
<protein>
    <submittedName>
        <fullName evidence="1">Uncharacterized protein</fullName>
    </submittedName>
</protein>
<accession>A0A919PCA0</accession>
<reference evidence="1" key="1">
    <citation type="submission" date="2021-01" db="EMBL/GenBank/DDBJ databases">
        <title>Whole genome shotgun sequence of Cellulomonas pakistanensis NBRC 110800.</title>
        <authorList>
            <person name="Komaki H."/>
            <person name="Tamura T."/>
        </authorList>
    </citation>
    <scope>NUCLEOTIDE SEQUENCE</scope>
    <source>
        <strain evidence="1">NBRC 110800</strain>
    </source>
</reference>
<dbReference type="EMBL" id="BONO01000008">
    <property type="protein sequence ID" value="GIG35977.1"/>
    <property type="molecule type" value="Genomic_DNA"/>
</dbReference>
<dbReference type="Proteomes" id="UP000642125">
    <property type="component" value="Unassembled WGS sequence"/>
</dbReference>
<organism evidence="1 2">
    <name type="scientific">Cellulomonas pakistanensis</name>
    <dbReference type="NCBI Taxonomy" id="992287"/>
    <lineage>
        <taxon>Bacteria</taxon>
        <taxon>Bacillati</taxon>
        <taxon>Actinomycetota</taxon>
        <taxon>Actinomycetes</taxon>
        <taxon>Micrococcales</taxon>
        <taxon>Cellulomonadaceae</taxon>
        <taxon>Cellulomonas</taxon>
    </lineage>
</organism>
<gene>
    <name evidence="1" type="ORF">Cpa01nite_13580</name>
</gene>